<accession>A0ABP4EWC0</accession>
<comment type="caution">
    <text evidence="2">The sequence shown here is derived from an EMBL/GenBank/DDBJ whole genome shotgun (WGS) entry which is preliminary data.</text>
</comment>
<gene>
    <name evidence="2" type="ORF">GCM10009606_19060</name>
</gene>
<dbReference type="Proteomes" id="UP001499979">
    <property type="component" value="Unassembled WGS sequence"/>
</dbReference>
<feature type="signal peptide" evidence="1">
    <location>
        <begin position="1"/>
        <end position="21"/>
    </location>
</feature>
<proteinExistence type="predicted"/>
<evidence type="ECO:0000313" key="3">
    <source>
        <dbReference type="Proteomes" id="UP001499979"/>
    </source>
</evidence>
<dbReference type="RefSeq" id="WP_343907270.1">
    <property type="nucleotide sequence ID" value="NZ_BAAAJE010000006.1"/>
</dbReference>
<evidence type="ECO:0000256" key="1">
    <source>
        <dbReference type="SAM" id="SignalP"/>
    </source>
</evidence>
<evidence type="ECO:0000313" key="2">
    <source>
        <dbReference type="EMBL" id="GAA1139606.1"/>
    </source>
</evidence>
<dbReference type="EMBL" id="BAAAJE010000006">
    <property type="protein sequence ID" value="GAA1139606.1"/>
    <property type="molecule type" value="Genomic_DNA"/>
</dbReference>
<sequence>MILHALVGVTLAISGGTAAPAAEATTGRSGPPAVTVSAPADRVEGDRFTVKVRIGAARKAERLSLLKLTENIYGQAEWTPVKSMKVQGRSAVKVPAVADTLDSNRFRAQVRYVDGRTVTSRPVTVTIWHWYPLGGFRSYYETPGVADYSGASFAMNGDTWVGWYTYGTATMWEARYTPGRNCKAFRGTAGVRDESSDGSSGTITLVADETDVVWESPELTPGMVAPFEVELAAPYRFAIQAHDTSVEPAYAAPAIGASEFLCNFG</sequence>
<feature type="chain" id="PRO_5045986514" evidence="1">
    <location>
        <begin position="22"/>
        <end position="265"/>
    </location>
</feature>
<reference evidence="3" key="1">
    <citation type="journal article" date="2019" name="Int. J. Syst. Evol. Microbiol.">
        <title>The Global Catalogue of Microorganisms (GCM) 10K type strain sequencing project: providing services to taxonomists for standard genome sequencing and annotation.</title>
        <authorList>
            <consortium name="The Broad Institute Genomics Platform"/>
            <consortium name="The Broad Institute Genome Sequencing Center for Infectious Disease"/>
            <person name="Wu L."/>
            <person name="Ma J."/>
        </authorList>
    </citation>
    <scope>NUCLEOTIDE SEQUENCE [LARGE SCALE GENOMIC DNA]</scope>
    <source>
        <strain evidence="3">JCM 11813</strain>
    </source>
</reference>
<keyword evidence="3" id="KW-1185">Reference proteome</keyword>
<keyword evidence="1" id="KW-0732">Signal</keyword>
<name>A0ABP4EWC0_9ACTN</name>
<organism evidence="2 3">
    <name type="scientific">Nocardioides aquiterrae</name>
    <dbReference type="NCBI Taxonomy" id="203799"/>
    <lineage>
        <taxon>Bacteria</taxon>
        <taxon>Bacillati</taxon>
        <taxon>Actinomycetota</taxon>
        <taxon>Actinomycetes</taxon>
        <taxon>Propionibacteriales</taxon>
        <taxon>Nocardioidaceae</taxon>
        <taxon>Nocardioides</taxon>
    </lineage>
</organism>
<protein>
    <submittedName>
        <fullName evidence="2">Uncharacterized protein</fullName>
    </submittedName>
</protein>